<evidence type="ECO:0000256" key="2">
    <source>
        <dbReference type="ARBA" id="ARBA00009695"/>
    </source>
</evidence>
<evidence type="ECO:0000256" key="5">
    <source>
        <dbReference type="HAMAP-Rule" id="MF_01114"/>
    </source>
</evidence>
<dbReference type="InterPro" id="IPR003783">
    <property type="entry name" value="Regulatory_RecX"/>
</dbReference>
<reference evidence="8" key="1">
    <citation type="journal article" date="2019" name="Int. J. Syst. Evol. Microbiol.">
        <title>The Global Catalogue of Microorganisms (GCM) 10K type strain sequencing project: providing services to taxonomists for standard genome sequencing and annotation.</title>
        <authorList>
            <consortium name="The Broad Institute Genomics Platform"/>
            <consortium name="The Broad Institute Genome Sequencing Center for Infectious Disease"/>
            <person name="Wu L."/>
            <person name="Ma J."/>
        </authorList>
    </citation>
    <scope>NUCLEOTIDE SEQUENCE [LARGE SCALE GENOMIC DNA]</scope>
    <source>
        <strain evidence="8">CGMCC 4.7192</strain>
    </source>
</reference>
<dbReference type="HAMAP" id="MF_01114">
    <property type="entry name" value="RecX"/>
    <property type="match status" value="1"/>
</dbReference>
<protein>
    <recommendedName>
        <fullName evidence="3 5">Regulatory protein RecX</fullName>
    </recommendedName>
</protein>
<evidence type="ECO:0000256" key="3">
    <source>
        <dbReference type="ARBA" id="ARBA00018111"/>
    </source>
</evidence>
<dbReference type="Pfam" id="PF02631">
    <property type="entry name" value="RecX_HTH2"/>
    <property type="match status" value="1"/>
</dbReference>
<comment type="function">
    <text evidence="5">Modulates RecA activity.</text>
</comment>
<comment type="similarity">
    <text evidence="2 5">Belongs to the RecX family.</text>
</comment>
<dbReference type="Proteomes" id="UP001597294">
    <property type="component" value="Unassembled WGS sequence"/>
</dbReference>
<comment type="caution">
    <text evidence="7">The sequence shown here is derived from an EMBL/GenBank/DDBJ whole genome shotgun (WGS) entry which is preliminary data.</text>
</comment>
<accession>A0ABW5BP97</accession>
<sequence length="198" mass="22837">MMRDTPTEEKDTQPKRKVPRKATAKYLGNVARFYLERYATTEQGLRQYLMRKVNLSAREHNTDPQESIVIIDDLIKKFLALNFLNDERYAEGRSGSLHRKGKSLRAIRQDLKIKGVPEDLISKALDLIEEESSNPDLEAAISYARRRRMGPYRLEKAREERRDRDLAALGRQGFSYAIAERVILAEDIEDLEQEAGIG</sequence>
<dbReference type="EMBL" id="JBHUII010000007">
    <property type="protein sequence ID" value="MFD2206673.1"/>
    <property type="molecule type" value="Genomic_DNA"/>
</dbReference>
<proteinExistence type="inferred from homology"/>
<organism evidence="7 8">
    <name type="scientific">Kiloniella antarctica</name>
    <dbReference type="NCBI Taxonomy" id="1550907"/>
    <lineage>
        <taxon>Bacteria</taxon>
        <taxon>Pseudomonadati</taxon>
        <taxon>Pseudomonadota</taxon>
        <taxon>Alphaproteobacteria</taxon>
        <taxon>Rhodospirillales</taxon>
        <taxon>Kiloniellaceae</taxon>
        <taxon>Kiloniella</taxon>
    </lineage>
</organism>
<keyword evidence="4 5" id="KW-0963">Cytoplasm</keyword>
<dbReference type="PANTHER" id="PTHR33602:SF1">
    <property type="entry name" value="REGULATORY PROTEIN RECX FAMILY PROTEIN"/>
    <property type="match status" value="1"/>
</dbReference>
<dbReference type="InterPro" id="IPR053924">
    <property type="entry name" value="RecX_HTH_2nd"/>
</dbReference>
<evidence type="ECO:0000313" key="8">
    <source>
        <dbReference type="Proteomes" id="UP001597294"/>
    </source>
</evidence>
<comment type="subcellular location">
    <subcellularLocation>
        <location evidence="1 5">Cytoplasm</location>
    </subcellularLocation>
</comment>
<dbReference type="Gene3D" id="1.10.10.10">
    <property type="entry name" value="Winged helix-like DNA-binding domain superfamily/Winged helix DNA-binding domain"/>
    <property type="match status" value="1"/>
</dbReference>
<evidence type="ECO:0000259" key="6">
    <source>
        <dbReference type="Pfam" id="PF02631"/>
    </source>
</evidence>
<keyword evidence="8" id="KW-1185">Reference proteome</keyword>
<dbReference type="InterPro" id="IPR036388">
    <property type="entry name" value="WH-like_DNA-bd_sf"/>
</dbReference>
<evidence type="ECO:0000256" key="1">
    <source>
        <dbReference type="ARBA" id="ARBA00004496"/>
    </source>
</evidence>
<evidence type="ECO:0000313" key="7">
    <source>
        <dbReference type="EMBL" id="MFD2206673.1"/>
    </source>
</evidence>
<gene>
    <name evidence="5" type="primary">recX</name>
    <name evidence="7" type="ORF">ACFSKO_13665</name>
</gene>
<feature type="domain" description="RecX second three-helical" evidence="6">
    <location>
        <begin position="85"/>
        <end position="125"/>
    </location>
</feature>
<evidence type="ECO:0000256" key="4">
    <source>
        <dbReference type="ARBA" id="ARBA00022490"/>
    </source>
</evidence>
<dbReference type="RefSeq" id="WP_380252540.1">
    <property type="nucleotide sequence ID" value="NZ_JBHUII010000007.1"/>
</dbReference>
<dbReference type="PANTHER" id="PTHR33602">
    <property type="entry name" value="REGULATORY PROTEIN RECX FAMILY PROTEIN"/>
    <property type="match status" value="1"/>
</dbReference>
<name>A0ABW5BP97_9PROT</name>